<evidence type="ECO:0000313" key="2">
    <source>
        <dbReference type="Proteomes" id="UP001218218"/>
    </source>
</evidence>
<feature type="non-terminal residue" evidence="1">
    <location>
        <position position="131"/>
    </location>
</feature>
<name>A0AAD6ZBX5_9AGAR</name>
<dbReference type="Pfam" id="PF20414">
    <property type="entry name" value="DUF6698"/>
    <property type="match status" value="1"/>
</dbReference>
<reference evidence="1" key="1">
    <citation type="submission" date="2023-03" db="EMBL/GenBank/DDBJ databases">
        <title>Massive genome expansion in bonnet fungi (Mycena s.s.) driven by repeated elements and novel gene families across ecological guilds.</title>
        <authorList>
            <consortium name="Lawrence Berkeley National Laboratory"/>
            <person name="Harder C.B."/>
            <person name="Miyauchi S."/>
            <person name="Viragh M."/>
            <person name="Kuo A."/>
            <person name="Thoen E."/>
            <person name="Andreopoulos B."/>
            <person name="Lu D."/>
            <person name="Skrede I."/>
            <person name="Drula E."/>
            <person name="Henrissat B."/>
            <person name="Morin E."/>
            <person name="Kohler A."/>
            <person name="Barry K."/>
            <person name="LaButti K."/>
            <person name="Morin E."/>
            <person name="Salamov A."/>
            <person name="Lipzen A."/>
            <person name="Mereny Z."/>
            <person name="Hegedus B."/>
            <person name="Baldrian P."/>
            <person name="Stursova M."/>
            <person name="Weitz H."/>
            <person name="Taylor A."/>
            <person name="Grigoriev I.V."/>
            <person name="Nagy L.G."/>
            <person name="Martin F."/>
            <person name="Kauserud H."/>
        </authorList>
    </citation>
    <scope>NUCLEOTIDE SEQUENCE</scope>
    <source>
        <strain evidence="1">CBHHK002</strain>
    </source>
</reference>
<dbReference type="EMBL" id="JARIHO010000063">
    <property type="protein sequence ID" value="KAJ7315107.1"/>
    <property type="molecule type" value="Genomic_DNA"/>
</dbReference>
<protein>
    <submittedName>
        <fullName evidence="1">Uncharacterized protein</fullName>
    </submittedName>
</protein>
<sequence length="131" mass="15021">LPSFLWAHGSFDPDNYDKGLLRGELLLRVIRHIWTAPSSAILGPEDEIPAVCQARIHGKYKMTPEMIGCAAVQARTMLSTKDWRRRDGAFNYETLHDQVVALFSGLPGDQWAVDTLAWFQRYIYLVFMYLC</sequence>
<dbReference type="InterPro" id="IPR046521">
    <property type="entry name" value="DUF6698"/>
</dbReference>
<proteinExistence type="predicted"/>
<evidence type="ECO:0000313" key="1">
    <source>
        <dbReference type="EMBL" id="KAJ7315107.1"/>
    </source>
</evidence>
<organism evidence="1 2">
    <name type="scientific">Mycena albidolilacea</name>
    <dbReference type="NCBI Taxonomy" id="1033008"/>
    <lineage>
        <taxon>Eukaryota</taxon>
        <taxon>Fungi</taxon>
        <taxon>Dikarya</taxon>
        <taxon>Basidiomycota</taxon>
        <taxon>Agaricomycotina</taxon>
        <taxon>Agaricomycetes</taxon>
        <taxon>Agaricomycetidae</taxon>
        <taxon>Agaricales</taxon>
        <taxon>Marasmiineae</taxon>
        <taxon>Mycenaceae</taxon>
        <taxon>Mycena</taxon>
    </lineage>
</organism>
<dbReference type="AlphaFoldDB" id="A0AAD6ZBX5"/>
<accession>A0AAD6ZBX5</accession>
<gene>
    <name evidence="1" type="ORF">DFH08DRAFT_715802</name>
</gene>
<dbReference type="Proteomes" id="UP001218218">
    <property type="component" value="Unassembled WGS sequence"/>
</dbReference>
<keyword evidence="2" id="KW-1185">Reference proteome</keyword>
<comment type="caution">
    <text evidence="1">The sequence shown here is derived from an EMBL/GenBank/DDBJ whole genome shotgun (WGS) entry which is preliminary data.</text>
</comment>